<feature type="region of interest" description="Disordered" evidence="2">
    <location>
        <begin position="275"/>
        <end position="316"/>
    </location>
</feature>
<dbReference type="Gene3D" id="1.20.1260.20">
    <property type="entry name" value="PPE superfamily"/>
    <property type="match status" value="1"/>
</dbReference>
<dbReference type="PANTHER" id="PTHR46766">
    <property type="entry name" value="GLUTAMINE-RICH PROTEIN 2"/>
    <property type="match status" value="1"/>
</dbReference>
<dbReference type="AlphaFoldDB" id="A0A2S8BPP9"/>
<protein>
    <submittedName>
        <fullName evidence="5">Putative PPE family protein PPE29</fullName>
    </submittedName>
</protein>
<organism evidence="5 6">
    <name type="scientific">Mycobacterium talmoniae</name>
    <dbReference type="NCBI Taxonomy" id="1858794"/>
    <lineage>
        <taxon>Bacteria</taxon>
        <taxon>Bacillati</taxon>
        <taxon>Actinomycetota</taxon>
        <taxon>Actinomycetes</taxon>
        <taxon>Mycobacteriales</taxon>
        <taxon>Mycobacteriaceae</taxon>
        <taxon>Mycobacterium</taxon>
    </lineage>
</organism>
<dbReference type="InterPro" id="IPR038332">
    <property type="entry name" value="PPE_sf"/>
</dbReference>
<dbReference type="SUPFAM" id="SSF140459">
    <property type="entry name" value="PE/PPE dimer-like"/>
    <property type="match status" value="1"/>
</dbReference>
<evidence type="ECO:0000256" key="1">
    <source>
        <dbReference type="ARBA" id="ARBA00010652"/>
    </source>
</evidence>
<dbReference type="PANTHER" id="PTHR46766:SF1">
    <property type="entry name" value="GLUTAMINE-RICH PROTEIN 2"/>
    <property type="match status" value="1"/>
</dbReference>
<dbReference type="FunFam" id="1.20.1260.20:FF:000001">
    <property type="entry name" value="PPE family protein PPE41"/>
    <property type="match status" value="1"/>
</dbReference>
<dbReference type="Pfam" id="PF12484">
    <property type="entry name" value="PPE-SVP"/>
    <property type="match status" value="1"/>
</dbReference>
<gene>
    <name evidence="5" type="ORF">C1Y40_01129</name>
</gene>
<evidence type="ECO:0000256" key="2">
    <source>
        <dbReference type="SAM" id="MobiDB-lite"/>
    </source>
</evidence>
<dbReference type="GO" id="GO:0052572">
    <property type="term" value="P:response to host immune response"/>
    <property type="evidence" value="ECO:0007669"/>
    <property type="project" value="TreeGrafter"/>
</dbReference>
<feature type="domain" description="PPE family C-terminal" evidence="4">
    <location>
        <begin position="315"/>
        <end position="403"/>
    </location>
</feature>
<name>A0A2S8BPP9_9MYCO</name>
<comment type="similarity">
    <text evidence="1">Belongs to the mycobacterial PPE family.</text>
</comment>
<dbReference type="EMBL" id="PPEA01000153">
    <property type="protein sequence ID" value="PQM48647.1"/>
    <property type="molecule type" value="Genomic_DNA"/>
</dbReference>
<proteinExistence type="inferred from homology"/>
<comment type="caution">
    <text evidence="5">The sequence shown here is derived from an EMBL/GenBank/DDBJ whole genome shotgun (WGS) entry which is preliminary data.</text>
</comment>
<dbReference type="InterPro" id="IPR000030">
    <property type="entry name" value="PPE_dom"/>
</dbReference>
<evidence type="ECO:0000313" key="6">
    <source>
        <dbReference type="Proteomes" id="UP000238296"/>
    </source>
</evidence>
<evidence type="ECO:0000259" key="4">
    <source>
        <dbReference type="Pfam" id="PF12484"/>
    </source>
</evidence>
<sequence>MVGCVWVGAMDYAALPPEVNSARMYSGAGSGPLMAAAAAWEALAGRLASTSRGYSSAISGLHGESWSGRASDAMAAAAAPYVAWLTATAATAEEAGRRDRAAAAAYEMAYAATVPPPLIAANRAQLTNLIATDLLGLNTSAIAAVEATYAEMWAQDAAAMYGYAASSSAATRLTLFSQPPNATGSAGQSSAAAPSQANLAQLISGVPQRLQALASGGTAATSAAQGSATDPLAGLLTGFSDFNTVASPVSLAAGFSRTYTSAGSMFYAAKRDFETHNPAAPPKPTAQPEPATRPVGAAPAAVEPTPGTLGSPVRATMGGAAPVGGLTVPRSWAPPSSAALLGNEPIWVPESTLGAAPAVETEESTAMMGAAPAAGMGRTAGTAARSTVSSALRVAPRRFKMPRSPVGG</sequence>
<dbReference type="Pfam" id="PF00823">
    <property type="entry name" value="PPE"/>
    <property type="match status" value="1"/>
</dbReference>
<evidence type="ECO:0000259" key="3">
    <source>
        <dbReference type="Pfam" id="PF00823"/>
    </source>
</evidence>
<dbReference type="Proteomes" id="UP000238296">
    <property type="component" value="Unassembled WGS sequence"/>
</dbReference>
<evidence type="ECO:0000313" key="5">
    <source>
        <dbReference type="EMBL" id="PQM48647.1"/>
    </source>
</evidence>
<accession>A0A2S8BPP9</accession>
<feature type="domain" description="PPE" evidence="3">
    <location>
        <begin position="11"/>
        <end position="173"/>
    </location>
</feature>
<dbReference type="InterPro" id="IPR022171">
    <property type="entry name" value="PPE_C"/>
</dbReference>
<reference evidence="5 6" key="1">
    <citation type="journal article" date="2017" name="Int. J. Syst. Evol. Microbiol.">
        <title>Mycobacterium talmoniae sp. nov., a slowly growing mycobacterium isolated from human respiratory samples.</title>
        <authorList>
            <person name="Davidson R.M."/>
            <person name="DeGroote M.A."/>
            <person name="Marola J.L."/>
            <person name="Buss S."/>
            <person name="Jones V."/>
            <person name="McNeil M.R."/>
            <person name="Freifeld A.G."/>
            <person name="Elaine Epperson L."/>
            <person name="Hasan N.A."/>
            <person name="Jackson M."/>
            <person name="Iwen P.C."/>
            <person name="Salfinger M."/>
            <person name="Strong M."/>
        </authorList>
    </citation>
    <scope>NUCLEOTIDE SEQUENCE [LARGE SCALE GENOMIC DNA]</scope>
    <source>
        <strain evidence="5 6">ATCC BAA-2683</strain>
    </source>
</reference>